<dbReference type="PIRSF" id="PIRSF005572">
    <property type="entry name" value="NifS"/>
    <property type="match status" value="1"/>
</dbReference>
<gene>
    <name evidence="10" type="ORF">EG850_10150</name>
</gene>
<dbReference type="PANTHER" id="PTHR11601">
    <property type="entry name" value="CYSTEINE DESULFURYLASE FAMILY MEMBER"/>
    <property type="match status" value="1"/>
</dbReference>
<sequence length="406" mass="41730">MPAYFDHAATAPLHPAARAALVDALDRLGNPSSIHAHGQRARRALEDARARIGASLGAEAIETVLTSGGTESINLAIKGLWWARNRDAARPRILTTRAEHHSTLDAVAWLVDRQGAQVTWLPVDAVGRVDLAALEQELAGDGGADVALVTLLHANNEIGTVQPVRAVAQLAAAAGVPVHIDAVASYGQLPVSLHDLGVAALSVSAHKVGGPVGVGALAVARGTSPEALLHGGGQQLGFRSGTQDVVGALAFAAVADELVAHAEEAAASQRRARDEVLWLVRHHAPEAELRGDDPDAILDDAGTEVPARLPGNAHFTFPGSQGDSLLFLLDMAGVSASTGSACQAGIPEPSHVLLATGLDEATARGALRFTVGAETTAEELAALDASLPGVVAQARKAGLSNREVRL</sequence>
<organism evidence="10 11">
    <name type="scientific">Gulosibacter macacae</name>
    <dbReference type="NCBI Taxonomy" id="2488791"/>
    <lineage>
        <taxon>Bacteria</taxon>
        <taxon>Bacillati</taxon>
        <taxon>Actinomycetota</taxon>
        <taxon>Actinomycetes</taxon>
        <taxon>Micrococcales</taxon>
        <taxon>Microbacteriaceae</taxon>
        <taxon>Gulosibacter</taxon>
    </lineage>
</organism>
<feature type="domain" description="Aminotransferase class V" evidence="9">
    <location>
        <begin position="4"/>
        <end position="383"/>
    </location>
</feature>
<keyword evidence="11" id="KW-1185">Reference proteome</keyword>
<dbReference type="InterPro" id="IPR015421">
    <property type="entry name" value="PyrdxlP-dep_Trfase_major"/>
</dbReference>
<dbReference type="InterPro" id="IPR015424">
    <property type="entry name" value="PyrdxlP-dep_Trfase"/>
</dbReference>
<comment type="catalytic activity">
    <reaction evidence="8">
        <text>(sulfur carrier)-H + L-cysteine = (sulfur carrier)-SH + L-alanine</text>
        <dbReference type="Rhea" id="RHEA:43892"/>
        <dbReference type="Rhea" id="RHEA-COMP:14737"/>
        <dbReference type="Rhea" id="RHEA-COMP:14739"/>
        <dbReference type="ChEBI" id="CHEBI:29917"/>
        <dbReference type="ChEBI" id="CHEBI:35235"/>
        <dbReference type="ChEBI" id="CHEBI:57972"/>
        <dbReference type="ChEBI" id="CHEBI:64428"/>
        <dbReference type="EC" id="2.8.1.7"/>
    </reaction>
</comment>
<comment type="similarity">
    <text evidence="2">Belongs to the class-V pyridoxal-phosphate-dependent aminotransferase family. NifS/IscS subfamily.</text>
</comment>
<name>A0A3P3VUE1_9MICO</name>
<dbReference type="InterPro" id="IPR016454">
    <property type="entry name" value="Cysteine_dSase"/>
</dbReference>
<dbReference type="Proteomes" id="UP000274391">
    <property type="component" value="Unassembled WGS sequence"/>
</dbReference>
<protein>
    <submittedName>
        <fullName evidence="10">Cysteine desulfurase</fullName>
    </submittedName>
</protein>
<dbReference type="RefSeq" id="WP_124973098.1">
    <property type="nucleotide sequence ID" value="NZ_RQVS01000012.1"/>
</dbReference>
<keyword evidence="7" id="KW-0411">Iron-sulfur</keyword>
<reference evidence="10 11" key="1">
    <citation type="submission" date="2018-11" db="EMBL/GenBank/DDBJ databases">
        <title>YIM 102482-1 draft genome.</title>
        <authorList>
            <person name="Li G."/>
            <person name="Jiang Y."/>
        </authorList>
    </citation>
    <scope>NUCLEOTIDE SEQUENCE [LARGE SCALE GENOMIC DNA]</scope>
    <source>
        <strain evidence="10 11">YIM 102482-1</strain>
    </source>
</reference>
<comment type="caution">
    <text evidence="10">The sequence shown here is derived from an EMBL/GenBank/DDBJ whole genome shotgun (WGS) entry which is preliminary data.</text>
</comment>
<dbReference type="EMBL" id="RQVS01000012">
    <property type="protein sequence ID" value="RRJ86074.1"/>
    <property type="molecule type" value="Genomic_DNA"/>
</dbReference>
<dbReference type="GO" id="GO:0051536">
    <property type="term" value="F:iron-sulfur cluster binding"/>
    <property type="evidence" value="ECO:0007669"/>
    <property type="project" value="UniProtKB-KW"/>
</dbReference>
<dbReference type="GO" id="GO:0031071">
    <property type="term" value="F:cysteine desulfurase activity"/>
    <property type="evidence" value="ECO:0007669"/>
    <property type="project" value="UniProtKB-EC"/>
</dbReference>
<evidence type="ECO:0000256" key="7">
    <source>
        <dbReference type="ARBA" id="ARBA00023014"/>
    </source>
</evidence>
<dbReference type="InterPro" id="IPR000192">
    <property type="entry name" value="Aminotrans_V_dom"/>
</dbReference>
<evidence type="ECO:0000256" key="3">
    <source>
        <dbReference type="ARBA" id="ARBA00022679"/>
    </source>
</evidence>
<dbReference type="Gene3D" id="3.40.640.10">
    <property type="entry name" value="Type I PLP-dependent aspartate aminotransferase-like (Major domain)"/>
    <property type="match status" value="1"/>
</dbReference>
<dbReference type="OrthoDB" id="9808002at2"/>
<evidence type="ECO:0000313" key="10">
    <source>
        <dbReference type="EMBL" id="RRJ86074.1"/>
    </source>
</evidence>
<dbReference type="SUPFAM" id="SSF53383">
    <property type="entry name" value="PLP-dependent transferases"/>
    <property type="match status" value="1"/>
</dbReference>
<dbReference type="Pfam" id="PF00266">
    <property type="entry name" value="Aminotran_5"/>
    <property type="match status" value="1"/>
</dbReference>
<dbReference type="InterPro" id="IPR015422">
    <property type="entry name" value="PyrdxlP-dep_Trfase_small"/>
</dbReference>
<dbReference type="AlphaFoldDB" id="A0A3P3VUE1"/>
<accession>A0A3P3VUE1</accession>
<comment type="cofactor">
    <cofactor evidence="1">
        <name>pyridoxal 5'-phosphate</name>
        <dbReference type="ChEBI" id="CHEBI:597326"/>
    </cofactor>
</comment>
<evidence type="ECO:0000256" key="8">
    <source>
        <dbReference type="ARBA" id="ARBA00050776"/>
    </source>
</evidence>
<proteinExistence type="inferred from homology"/>
<evidence type="ECO:0000256" key="1">
    <source>
        <dbReference type="ARBA" id="ARBA00001933"/>
    </source>
</evidence>
<evidence type="ECO:0000256" key="5">
    <source>
        <dbReference type="ARBA" id="ARBA00022898"/>
    </source>
</evidence>
<dbReference type="PANTHER" id="PTHR11601:SF34">
    <property type="entry name" value="CYSTEINE DESULFURASE"/>
    <property type="match status" value="1"/>
</dbReference>
<evidence type="ECO:0000259" key="9">
    <source>
        <dbReference type="Pfam" id="PF00266"/>
    </source>
</evidence>
<keyword evidence="3" id="KW-0808">Transferase</keyword>
<evidence type="ECO:0000256" key="6">
    <source>
        <dbReference type="ARBA" id="ARBA00023004"/>
    </source>
</evidence>
<keyword evidence="5" id="KW-0663">Pyridoxal phosphate</keyword>
<keyword evidence="4" id="KW-0479">Metal-binding</keyword>
<evidence type="ECO:0000256" key="2">
    <source>
        <dbReference type="ARBA" id="ARBA00006490"/>
    </source>
</evidence>
<evidence type="ECO:0000313" key="11">
    <source>
        <dbReference type="Proteomes" id="UP000274391"/>
    </source>
</evidence>
<dbReference type="GO" id="GO:0046872">
    <property type="term" value="F:metal ion binding"/>
    <property type="evidence" value="ECO:0007669"/>
    <property type="project" value="UniProtKB-KW"/>
</dbReference>
<dbReference type="Gene3D" id="1.10.260.50">
    <property type="match status" value="1"/>
</dbReference>
<evidence type="ECO:0000256" key="4">
    <source>
        <dbReference type="ARBA" id="ARBA00022723"/>
    </source>
</evidence>
<keyword evidence="6" id="KW-0408">Iron</keyword>
<dbReference type="Gene3D" id="3.90.1150.10">
    <property type="entry name" value="Aspartate Aminotransferase, domain 1"/>
    <property type="match status" value="1"/>
</dbReference>